<dbReference type="EMBL" id="CP062983">
    <property type="protein sequence ID" value="QPC82167.1"/>
    <property type="molecule type" value="Genomic_DNA"/>
</dbReference>
<proteinExistence type="inferred from homology"/>
<keyword evidence="2 6" id="KW-0963">Cytoplasm</keyword>
<dbReference type="EC" id="3.1.11.6" evidence="6"/>
<dbReference type="GO" id="GO:0009318">
    <property type="term" value="C:exodeoxyribonuclease VII complex"/>
    <property type="evidence" value="ECO:0007669"/>
    <property type="project" value="UniProtKB-UniRule"/>
</dbReference>
<protein>
    <recommendedName>
        <fullName evidence="6">Exodeoxyribonuclease 7 small subunit</fullName>
        <ecNumber evidence="6">3.1.11.6</ecNumber>
    </recommendedName>
    <alternativeName>
        <fullName evidence="6">Exodeoxyribonuclease VII small subunit</fullName>
        <shortName evidence="6">Exonuclease VII small subunit</shortName>
    </alternativeName>
</protein>
<dbReference type="InterPro" id="IPR003761">
    <property type="entry name" value="Exonuc_VII_S"/>
</dbReference>
<dbReference type="GO" id="GO:0006308">
    <property type="term" value="P:DNA catabolic process"/>
    <property type="evidence" value="ECO:0007669"/>
    <property type="project" value="UniProtKB-UniRule"/>
</dbReference>
<evidence type="ECO:0000256" key="1">
    <source>
        <dbReference type="ARBA" id="ARBA00009998"/>
    </source>
</evidence>
<organism evidence="7 8">
    <name type="scientific">Phototrophicus methaneseepsis</name>
    <dbReference type="NCBI Taxonomy" id="2710758"/>
    <lineage>
        <taxon>Bacteria</taxon>
        <taxon>Bacillati</taxon>
        <taxon>Chloroflexota</taxon>
        <taxon>Candidatus Thermofontia</taxon>
        <taxon>Phototrophicales</taxon>
        <taxon>Phototrophicaceae</taxon>
        <taxon>Phototrophicus</taxon>
    </lineage>
</organism>
<dbReference type="HAMAP" id="MF_00337">
    <property type="entry name" value="Exonuc_7_S"/>
    <property type="match status" value="1"/>
</dbReference>
<dbReference type="NCBIfam" id="TIGR01280">
    <property type="entry name" value="xseB"/>
    <property type="match status" value="1"/>
</dbReference>
<keyword evidence="4 6" id="KW-0378">Hydrolase</keyword>
<dbReference type="GO" id="GO:0005829">
    <property type="term" value="C:cytosol"/>
    <property type="evidence" value="ECO:0007669"/>
    <property type="project" value="TreeGrafter"/>
</dbReference>
<dbReference type="Pfam" id="PF02609">
    <property type="entry name" value="Exonuc_VII_S"/>
    <property type="match status" value="1"/>
</dbReference>
<comment type="subcellular location">
    <subcellularLocation>
        <location evidence="6">Cytoplasm</location>
    </subcellularLocation>
</comment>
<keyword evidence="3 6" id="KW-0540">Nuclease</keyword>
<dbReference type="SUPFAM" id="SSF116842">
    <property type="entry name" value="XseB-like"/>
    <property type="match status" value="1"/>
</dbReference>
<name>A0A7S8IE39_9CHLR</name>
<dbReference type="GO" id="GO:0008855">
    <property type="term" value="F:exodeoxyribonuclease VII activity"/>
    <property type="evidence" value="ECO:0007669"/>
    <property type="project" value="UniProtKB-UniRule"/>
</dbReference>
<evidence type="ECO:0000256" key="6">
    <source>
        <dbReference type="HAMAP-Rule" id="MF_00337"/>
    </source>
</evidence>
<dbReference type="RefSeq" id="WP_195170236.1">
    <property type="nucleotide sequence ID" value="NZ_CP062983.1"/>
</dbReference>
<evidence type="ECO:0000256" key="3">
    <source>
        <dbReference type="ARBA" id="ARBA00022722"/>
    </source>
</evidence>
<sequence>MDNTNEPSYEQGALADLSFEQAYAQLETVIAQLESGEVPLDDAVALYEKGRQLSAHCQSLLDQAELRVNRLNDDGSLTPQG</sequence>
<dbReference type="KEGG" id="pmet:G4Y79_21165"/>
<dbReference type="Proteomes" id="UP000594468">
    <property type="component" value="Chromosome"/>
</dbReference>
<evidence type="ECO:0000256" key="5">
    <source>
        <dbReference type="ARBA" id="ARBA00022839"/>
    </source>
</evidence>
<comment type="function">
    <text evidence="6">Bidirectionally degrades single-stranded DNA into large acid-insoluble oligonucleotides, which are then degraded further into small acid-soluble oligonucleotides.</text>
</comment>
<dbReference type="InterPro" id="IPR037004">
    <property type="entry name" value="Exonuc_VII_ssu_sf"/>
</dbReference>
<reference evidence="7 8" key="1">
    <citation type="submission" date="2020-02" db="EMBL/GenBank/DDBJ databases">
        <authorList>
            <person name="Zheng R.K."/>
            <person name="Sun C.M."/>
        </authorList>
    </citation>
    <scope>NUCLEOTIDE SEQUENCE [LARGE SCALE GENOMIC DNA]</scope>
    <source>
        <strain evidence="8">rifampicinis</strain>
    </source>
</reference>
<dbReference type="AlphaFoldDB" id="A0A7S8IE39"/>
<evidence type="ECO:0000313" key="8">
    <source>
        <dbReference type="Proteomes" id="UP000594468"/>
    </source>
</evidence>
<dbReference type="PANTHER" id="PTHR34137">
    <property type="entry name" value="EXODEOXYRIBONUCLEASE 7 SMALL SUBUNIT"/>
    <property type="match status" value="1"/>
</dbReference>
<dbReference type="Gene3D" id="1.10.287.1040">
    <property type="entry name" value="Exonuclease VII, small subunit"/>
    <property type="match status" value="1"/>
</dbReference>
<keyword evidence="5 6" id="KW-0269">Exonuclease</keyword>
<evidence type="ECO:0000313" key="7">
    <source>
        <dbReference type="EMBL" id="QPC82167.1"/>
    </source>
</evidence>
<comment type="similarity">
    <text evidence="1 6">Belongs to the XseB family.</text>
</comment>
<keyword evidence="8" id="KW-1185">Reference proteome</keyword>
<accession>A0A7S8IE39</accession>
<comment type="subunit">
    <text evidence="6">Heterooligomer composed of large and small subunits.</text>
</comment>
<evidence type="ECO:0000256" key="2">
    <source>
        <dbReference type="ARBA" id="ARBA00022490"/>
    </source>
</evidence>
<comment type="catalytic activity">
    <reaction evidence="6">
        <text>Exonucleolytic cleavage in either 5'- to 3'- or 3'- to 5'-direction to yield nucleoside 5'-phosphates.</text>
        <dbReference type="EC" id="3.1.11.6"/>
    </reaction>
</comment>
<dbReference type="PANTHER" id="PTHR34137:SF1">
    <property type="entry name" value="EXODEOXYRIBONUCLEASE 7 SMALL SUBUNIT"/>
    <property type="match status" value="1"/>
</dbReference>
<gene>
    <name evidence="6 7" type="primary">xseB</name>
    <name evidence="7" type="ORF">G4Y79_21165</name>
</gene>
<evidence type="ECO:0000256" key="4">
    <source>
        <dbReference type="ARBA" id="ARBA00022801"/>
    </source>
</evidence>
<dbReference type="NCBIfam" id="NF002139">
    <property type="entry name" value="PRK00977.1-3"/>
    <property type="match status" value="1"/>
</dbReference>